<organism evidence="5 6">
    <name type="scientific">Williamsia maris</name>
    <dbReference type="NCBI Taxonomy" id="72806"/>
    <lineage>
        <taxon>Bacteria</taxon>
        <taxon>Bacillati</taxon>
        <taxon>Actinomycetota</taxon>
        <taxon>Actinomycetes</taxon>
        <taxon>Mycobacteriales</taxon>
        <taxon>Nocardiaceae</taxon>
        <taxon>Williamsia</taxon>
    </lineage>
</organism>
<evidence type="ECO:0000256" key="2">
    <source>
        <dbReference type="PROSITE-ProRule" id="PRU00335"/>
    </source>
</evidence>
<dbReference type="InterPro" id="IPR001647">
    <property type="entry name" value="HTH_TetR"/>
</dbReference>
<proteinExistence type="predicted"/>
<dbReference type="PROSITE" id="PS50977">
    <property type="entry name" value="HTH_TETR_2"/>
    <property type="match status" value="1"/>
</dbReference>
<keyword evidence="6" id="KW-1185">Reference proteome</keyword>
<accession>A0ABT1HJH4</accession>
<feature type="DNA-binding region" description="H-T-H motif" evidence="2">
    <location>
        <begin position="46"/>
        <end position="65"/>
    </location>
</feature>
<dbReference type="Gene3D" id="1.10.357.10">
    <property type="entry name" value="Tetracycline Repressor, domain 2"/>
    <property type="match status" value="1"/>
</dbReference>
<evidence type="ECO:0000313" key="6">
    <source>
        <dbReference type="Proteomes" id="UP001206895"/>
    </source>
</evidence>
<reference evidence="5 6" key="1">
    <citation type="submission" date="2022-06" db="EMBL/GenBank/DDBJ databases">
        <title>Genomic Encyclopedia of Archaeal and Bacterial Type Strains, Phase II (KMG-II): from individual species to whole genera.</title>
        <authorList>
            <person name="Goeker M."/>
        </authorList>
    </citation>
    <scope>NUCLEOTIDE SEQUENCE [LARGE SCALE GENOMIC DNA]</scope>
    <source>
        <strain evidence="5 6">DSM 44693</strain>
    </source>
</reference>
<feature type="domain" description="HTH tetR-type" evidence="4">
    <location>
        <begin position="23"/>
        <end position="83"/>
    </location>
</feature>
<dbReference type="InterPro" id="IPR050109">
    <property type="entry name" value="HTH-type_TetR-like_transc_reg"/>
</dbReference>
<evidence type="ECO:0000256" key="3">
    <source>
        <dbReference type="SAM" id="MobiDB-lite"/>
    </source>
</evidence>
<keyword evidence="1 2" id="KW-0238">DNA-binding</keyword>
<name>A0ABT1HJH4_9NOCA</name>
<dbReference type="PANTHER" id="PTHR30055">
    <property type="entry name" value="HTH-TYPE TRANSCRIPTIONAL REGULATOR RUTR"/>
    <property type="match status" value="1"/>
</dbReference>
<dbReference type="Pfam" id="PF00440">
    <property type="entry name" value="TetR_N"/>
    <property type="match status" value="1"/>
</dbReference>
<evidence type="ECO:0000259" key="4">
    <source>
        <dbReference type="PROSITE" id="PS50977"/>
    </source>
</evidence>
<evidence type="ECO:0000256" key="1">
    <source>
        <dbReference type="ARBA" id="ARBA00023125"/>
    </source>
</evidence>
<feature type="compositionally biased region" description="Polar residues" evidence="3">
    <location>
        <begin position="1"/>
        <end position="10"/>
    </location>
</feature>
<sequence>MSNARSSRSLNADADTCHAPSSDAARGRICTATAAICVESSVAAATMHAIAQRAQVSQATMYRLWPSRTELLIDAVASLLARPAPRPHGLAFDTELAQTTIALTEALRRSVGSCYVELHLHLSPGPLRRHLYNHTLLPWRHQMAQIWSDGLAASQFTTDVEHSTAVDHLITVALVATVAPPHAAARHISIAMTALSRRHPPTLGSVRP</sequence>
<protein>
    <submittedName>
        <fullName evidence="5">Transcriptional regulator, TetR family</fullName>
    </submittedName>
</protein>
<feature type="region of interest" description="Disordered" evidence="3">
    <location>
        <begin position="1"/>
        <end position="22"/>
    </location>
</feature>
<dbReference type="Proteomes" id="UP001206895">
    <property type="component" value="Unassembled WGS sequence"/>
</dbReference>
<dbReference type="EMBL" id="JAMTCJ010000004">
    <property type="protein sequence ID" value="MCP2178076.1"/>
    <property type="molecule type" value="Genomic_DNA"/>
</dbReference>
<dbReference type="PANTHER" id="PTHR30055:SF148">
    <property type="entry name" value="TETR-FAMILY TRANSCRIPTIONAL REGULATOR"/>
    <property type="match status" value="1"/>
</dbReference>
<gene>
    <name evidence="5" type="ORF">LX13_003917</name>
</gene>
<comment type="caution">
    <text evidence="5">The sequence shown here is derived from an EMBL/GenBank/DDBJ whole genome shotgun (WGS) entry which is preliminary data.</text>
</comment>
<evidence type="ECO:0000313" key="5">
    <source>
        <dbReference type="EMBL" id="MCP2178076.1"/>
    </source>
</evidence>
<dbReference type="SUPFAM" id="SSF46689">
    <property type="entry name" value="Homeodomain-like"/>
    <property type="match status" value="1"/>
</dbReference>
<dbReference type="InterPro" id="IPR009057">
    <property type="entry name" value="Homeodomain-like_sf"/>
</dbReference>